<sequence length="340" mass="39169">MVWKFNSLSPYWKRKFHEEVDPLLNDVHKKYALLGPSVYLNGNLHWLLQPSGVIAYNIENECFDLSFVKVPGDSMHLDDLGLCNCTKRSPENNAENNAAGPRSCVCTCRFLGECEGRLVYTRVTGDSCFSIWILKDYQSRFWIHNYWIVGQLPGSLFDGRVLAFGQKADFVLLRVKKNIFSYNFRTRELKKFHQILKNYAHEDKCEGLLVPYYLPRDHPPVIPLAVRANSPSLSGEGTRESAWPLGRDSTPSNAPMDRLFYHHAVSHLAEKYKIRAGLASRIPLRVKLYVRVHHNSIDSYKWAVSCYSDLIRLEASLHSGCFSAWTRNHRIILIEALFKF</sequence>
<evidence type="ECO:0008006" key="3">
    <source>
        <dbReference type="Google" id="ProtNLM"/>
    </source>
</evidence>
<name>A0ABM4VGE9_COFAR</name>
<keyword evidence="1" id="KW-1185">Reference proteome</keyword>
<organism evidence="1 2">
    <name type="scientific">Coffea arabica</name>
    <name type="common">Arabian coffee</name>
    <dbReference type="NCBI Taxonomy" id="13443"/>
    <lineage>
        <taxon>Eukaryota</taxon>
        <taxon>Viridiplantae</taxon>
        <taxon>Streptophyta</taxon>
        <taxon>Embryophyta</taxon>
        <taxon>Tracheophyta</taxon>
        <taxon>Spermatophyta</taxon>
        <taxon>Magnoliopsida</taxon>
        <taxon>eudicotyledons</taxon>
        <taxon>Gunneridae</taxon>
        <taxon>Pentapetalae</taxon>
        <taxon>asterids</taxon>
        <taxon>lamiids</taxon>
        <taxon>Gentianales</taxon>
        <taxon>Rubiaceae</taxon>
        <taxon>Ixoroideae</taxon>
        <taxon>Gardenieae complex</taxon>
        <taxon>Bertiereae - Coffeeae clade</taxon>
        <taxon>Coffeeae</taxon>
        <taxon>Coffea</taxon>
    </lineage>
</organism>
<proteinExistence type="predicted"/>
<accession>A0ABM4VGE9</accession>
<protein>
    <recommendedName>
        <fullName evidence="3">F-box associated domain-containing protein</fullName>
    </recommendedName>
</protein>
<dbReference type="Proteomes" id="UP001652660">
    <property type="component" value="Chromosome 8c"/>
</dbReference>
<evidence type="ECO:0000313" key="1">
    <source>
        <dbReference type="Proteomes" id="UP001652660"/>
    </source>
</evidence>
<dbReference type="RefSeq" id="XP_071918610.1">
    <property type="nucleotide sequence ID" value="XM_072062509.1"/>
</dbReference>
<reference evidence="2" key="1">
    <citation type="submission" date="2025-08" db="UniProtKB">
        <authorList>
            <consortium name="RefSeq"/>
        </authorList>
    </citation>
    <scope>IDENTIFICATION</scope>
    <source>
        <tissue evidence="2">Leaves</tissue>
    </source>
</reference>
<gene>
    <name evidence="2" type="primary">LOC140013284</name>
</gene>
<evidence type="ECO:0000313" key="2">
    <source>
        <dbReference type="RefSeq" id="XP_071918610.1"/>
    </source>
</evidence>
<dbReference type="GeneID" id="140013284"/>